<reference evidence="10" key="2">
    <citation type="submission" date="2020-09" db="EMBL/GenBank/DDBJ databases">
        <authorList>
            <person name="Sun Q."/>
            <person name="Zhou Y."/>
        </authorList>
    </citation>
    <scope>NUCLEOTIDE SEQUENCE</scope>
    <source>
        <strain evidence="10">CGMCC 4.3508</strain>
    </source>
</reference>
<evidence type="ECO:0000256" key="5">
    <source>
        <dbReference type="ARBA" id="ARBA00023002"/>
    </source>
</evidence>
<evidence type="ECO:0000259" key="9">
    <source>
        <dbReference type="Pfam" id="PF02771"/>
    </source>
</evidence>
<dbReference type="Pfam" id="PF00441">
    <property type="entry name" value="Acyl-CoA_dh_1"/>
    <property type="match status" value="1"/>
</dbReference>
<evidence type="ECO:0000256" key="4">
    <source>
        <dbReference type="ARBA" id="ARBA00022827"/>
    </source>
</evidence>
<evidence type="ECO:0000256" key="6">
    <source>
        <dbReference type="RuleBase" id="RU362125"/>
    </source>
</evidence>
<dbReference type="InterPro" id="IPR052161">
    <property type="entry name" value="Mycobact_Acyl-CoA_DH"/>
</dbReference>
<dbReference type="InterPro" id="IPR036250">
    <property type="entry name" value="AcylCo_DH-like_C"/>
</dbReference>
<evidence type="ECO:0000256" key="3">
    <source>
        <dbReference type="ARBA" id="ARBA00022630"/>
    </source>
</evidence>
<protein>
    <submittedName>
        <fullName evidence="10">Acyl-CoA dehydrogenase</fullName>
    </submittedName>
</protein>
<feature type="domain" description="Acyl-CoA oxidase/dehydrogenase middle" evidence="8">
    <location>
        <begin position="126"/>
        <end position="221"/>
    </location>
</feature>
<gene>
    <name evidence="10" type="ORF">GCM10011588_28920</name>
</gene>
<dbReference type="Gene3D" id="2.40.110.10">
    <property type="entry name" value="Butyryl-CoA Dehydrogenase, subunit A, domain 2"/>
    <property type="match status" value="1"/>
</dbReference>
<keyword evidence="3 6" id="KW-0285">Flavoprotein</keyword>
<dbReference type="RefSeq" id="WP_062997727.1">
    <property type="nucleotide sequence ID" value="NZ_BMMH01000005.1"/>
</dbReference>
<dbReference type="AlphaFoldDB" id="A0A917RLH8"/>
<evidence type="ECO:0000259" key="7">
    <source>
        <dbReference type="Pfam" id="PF00441"/>
    </source>
</evidence>
<keyword evidence="11" id="KW-1185">Reference proteome</keyword>
<accession>A0A917RLH8</accession>
<dbReference type="SUPFAM" id="SSF47203">
    <property type="entry name" value="Acyl-CoA dehydrogenase C-terminal domain-like"/>
    <property type="match status" value="1"/>
</dbReference>
<comment type="cofactor">
    <cofactor evidence="1 6">
        <name>FAD</name>
        <dbReference type="ChEBI" id="CHEBI:57692"/>
    </cofactor>
</comment>
<dbReference type="Pfam" id="PF02771">
    <property type="entry name" value="Acyl-CoA_dh_N"/>
    <property type="match status" value="1"/>
</dbReference>
<organism evidence="10 11">
    <name type="scientific">Nocardia jinanensis</name>
    <dbReference type="NCBI Taxonomy" id="382504"/>
    <lineage>
        <taxon>Bacteria</taxon>
        <taxon>Bacillati</taxon>
        <taxon>Actinomycetota</taxon>
        <taxon>Actinomycetes</taxon>
        <taxon>Mycobacteriales</taxon>
        <taxon>Nocardiaceae</taxon>
        <taxon>Nocardia</taxon>
    </lineage>
</organism>
<dbReference type="Pfam" id="PF02770">
    <property type="entry name" value="Acyl-CoA_dh_M"/>
    <property type="match status" value="1"/>
</dbReference>
<dbReference type="InterPro" id="IPR013786">
    <property type="entry name" value="AcylCoA_DH/ox_N"/>
</dbReference>
<dbReference type="InterPro" id="IPR009075">
    <property type="entry name" value="AcylCo_DH/oxidase_C"/>
</dbReference>
<dbReference type="Gene3D" id="1.20.140.10">
    <property type="entry name" value="Butyryl-CoA Dehydrogenase, subunit A, domain 3"/>
    <property type="match status" value="1"/>
</dbReference>
<reference evidence="10" key="1">
    <citation type="journal article" date="2014" name="Int. J. Syst. Evol. Microbiol.">
        <title>Complete genome sequence of Corynebacterium casei LMG S-19264T (=DSM 44701T), isolated from a smear-ripened cheese.</title>
        <authorList>
            <consortium name="US DOE Joint Genome Institute (JGI-PGF)"/>
            <person name="Walter F."/>
            <person name="Albersmeier A."/>
            <person name="Kalinowski J."/>
            <person name="Ruckert C."/>
        </authorList>
    </citation>
    <scope>NUCLEOTIDE SEQUENCE</scope>
    <source>
        <strain evidence="10">CGMCC 4.3508</strain>
    </source>
</reference>
<dbReference type="Proteomes" id="UP000638263">
    <property type="component" value="Unassembled WGS sequence"/>
</dbReference>
<dbReference type="GO" id="GO:0005886">
    <property type="term" value="C:plasma membrane"/>
    <property type="evidence" value="ECO:0007669"/>
    <property type="project" value="TreeGrafter"/>
</dbReference>
<evidence type="ECO:0000259" key="8">
    <source>
        <dbReference type="Pfam" id="PF02770"/>
    </source>
</evidence>
<evidence type="ECO:0000256" key="1">
    <source>
        <dbReference type="ARBA" id="ARBA00001974"/>
    </source>
</evidence>
<dbReference type="EMBL" id="BMMH01000005">
    <property type="protein sequence ID" value="GGL12672.1"/>
    <property type="molecule type" value="Genomic_DNA"/>
</dbReference>
<dbReference type="InterPro" id="IPR046373">
    <property type="entry name" value="Acyl-CoA_Oxase/DH_mid-dom_sf"/>
</dbReference>
<sequence length="379" mass="41341">MELVALRDLPAAVSRWQTDHGSTAREHCARALAPQRALPSLRAQKDFHAWLYEQGWLAQGWPAELGGLGGDVLTRTAVYDELGQRGIFVPTTVNSVEVIAPMLLKYAPDLAREHLPALISGREAWCQGFSEPEAGSDLAALRLRAAPADGDGWILSGQKVWSTRAVGADRCVVLARTGAPESRHRGLSLFLVDMTAAGLDCRPIGDMTGTEHFGELFFDAVRVPADRLIGTVDHGWEAAMYLFQWERGVFAWLRQAVLHATLRGLDAGGERWGLERFGSAYQDVTALRLRSLATIRALAAGRSSGPQVSVDKLLLSRAERSVQDLSDLLRPVAIDDGAPDRDERVHDFLHSRSASIYGGSAEVQRTIVATQILGLPRGR</sequence>
<dbReference type="GO" id="GO:0016627">
    <property type="term" value="F:oxidoreductase activity, acting on the CH-CH group of donors"/>
    <property type="evidence" value="ECO:0007669"/>
    <property type="project" value="InterPro"/>
</dbReference>
<keyword evidence="5 6" id="KW-0560">Oxidoreductase</keyword>
<evidence type="ECO:0000313" key="10">
    <source>
        <dbReference type="EMBL" id="GGL12672.1"/>
    </source>
</evidence>
<name>A0A917RLH8_9NOCA</name>
<dbReference type="PANTHER" id="PTHR43292">
    <property type="entry name" value="ACYL-COA DEHYDROGENASE"/>
    <property type="match status" value="1"/>
</dbReference>
<feature type="domain" description="Acyl-CoA dehydrogenase/oxidase C-terminal" evidence="7">
    <location>
        <begin position="233"/>
        <end position="372"/>
    </location>
</feature>
<dbReference type="SUPFAM" id="SSF56645">
    <property type="entry name" value="Acyl-CoA dehydrogenase NM domain-like"/>
    <property type="match status" value="1"/>
</dbReference>
<dbReference type="InterPro" id="IPR037069">
    <property type="entry name" value="AcylCoA_DH/ox_N_sf"/>
</dbReference>
<evidence type="ECO:0000256" key="2">
    <source>
        <dbReference type="ARBA" id="ARBA00009347"/>
    </source>
</evidence>
<comment type="caution">
    <text evidence="10">The sequence shown here is derived from an EMBL/GenBank/DDBJ whole genome shotgun (WGS) entry which is preliminary data.</text>
</comment>
<keyword evidence="4 6" id="KW-0274">FAD</keyword>
<dbReference type="InterPro" id="IPR006091">
    <property type="entry name" value="Acyl-CoA_Oxase/DH_mid-dom"/>
</dbReference>
<proteinExistence type="inferred from homology"/>
<dbReference type="Gene3D" id="1.10.540.10">
    <property type="entry name" value="Acyl-CoA dehydrogenase/oxidase, N-terminal domain"/>
    <property type="match status" value="1"/>
</dbReference>
<dbReference type="InterPro" id="IPR009100">
    <property type="entry name" value="AcylCoA_DH/oxidase_NM_dom_sf"/>
</dbReference>
<dbReference type="GO" id="GO:0050660">
    <property type="term" value="F:flavin adenine dinucleotide binding"/>
    <property type="evidence" value="ECO:0007669"/>
    <property type="project" value="InterPro"/>
</dbReference>
<dbReference type="PANTHER" id="PTHR43292:SF3">
    <property type="entry name" value="ACYL-COA DEHYDROGENASE FADE29"/>
    <property type="match status" value="1"/>
</dbReference>
<comment type="similarity">
    <text evidence="2 6">Belongs to the acyl-CoA dehydrogenase family.</text>
</comment>
<evidence type="ECO:0000313" key="11">
    <source>
        <dbReference type="Proteomes" id="UP000638263"/>
    </source>
</evidence>
<feature type="domain" description="Acyl-CoA dehydrogenase/oxidase N-terminal" evidence="9">
    <location>
        <begin position="22"/>
        <end position="121"/>
    </location>
</feature>